<evidence type="ECO:0000256" key="1">
    <source>
        <dbReference type="SAM" id="MobiDB-lite"/>
    </source>
</evidence>
<keyword evidence="3" id="KW-1185">Reference proteome</keyword>
<dbReference type="AlphaFoldDB" id="A0A4C1T0R6"/>
<dbReference type="EMBL" id="BGZK01000023">
    <property type="protein sequence ID" value="GBP06851.1"/>
    <property type="molecule type" value="Genomic_DNA"/>
</dbReference>
<dbReference type="SUPFAM" id="SSF56219">
    <property type="entry name" value="DNase I-like"/>
    <property type="match status" value="1"/>
</dbReference>
<dbReference type="OrthoDB" id="7490362at2759"/>
<sequence>MWRKGKRKKIVLLKAQLSRRQREQGTSLRNGKVEKEYEEGAKKQPPEKPLVPIPKPKQRKPRRSAMRPEALIIRPTDKEKYSEILRRIKTAVPSEQVCNTVEKMRRTAAGDMLITMSKGSGDRKKTLHNIIVLQEDAKVINTGPEEDLEIRDLDDTTTTGDILATLQTAAGNDCGITAEAIKIRKAFRGTQTASVTLAAAKAQKVVGEHGKIRIGWVNCRIRIVIRLVRCFKCWHFGHRAVQCKSEWTEPNSALSMEKRDTRLPSAISQQNRQFVAASVDGICFYSCYAPPSLSIAEFTDFLDKLTQQRREEALLSGDRRRLQLLGGGLGQ</sequence>
<name>A0A4C1T0R6_EUMVA</name>
<protein>
    <recommendedName>
        <fullName evidence="4">CCHC-type domain-containing protein</fullName>
    </recommendedName>
</protein>
<evidence type="ECO:0000313" key="2">
    <source>
        <dbReference type="EMBL" id="GBP06851.1"/>
    </source>
</evidence>
<proteinExistence type="predicted"/>
<feature type="region of interest" description="Disordered" evidence="1">
    <location>
        <begin position="14"/>
        <end position="67"/>
    </location>
</feature>
<evidence type="ECO:0000313" key="3">
    <source>
        <dbReference type="Proteomes" id="UP000299102"/>
    </source>
</evidence>
<feature type="compositionally biased region" description="Basic and acidic residues" evidence="1">
    <location>
        <begin position="31"/>
        <end position="46"/>
    </location>
</feature>
<feature type="compositionally biased region" description="Basic residues" evidence="1">
    <location>
        <begin position="56"/>
        <end position="65"/>
    </location>
</feature>
<gene>
    <name evidence="2" type="ORF">EVAR_92758_1</name>
</gene>
<reference evidence="2 3" key="1">
    <citation type="journal article" date="2019" name="Commun. Biol.">
        <title>The bagworm genome reveals a unique fibroin gene that provides high tensile strength.</title>
        <authorList>
            <person name="Kono N."/>
            <person name="Nakamura H."/>
            <person name="Ohtoshi R."/>
            <person name="Tomita M."/>
            <person name="Numata K."/>
            <person name="Arakawa K."/>
        </authorList>
    </citation>
    <scope>NUCLEOTIDE SEQUENCE [LARGE SCALE GENOMIC DNA]</scope>
</reference>
<organism evidence="2 3">
    <name type="scientific">Eumeta variegata</name>
    <name type="common">Bagworm moth</name>
    <name type="synonym">Eumeta japonica</name>
    <dbReference type="NCBI Taxonomy" id="151549"/>
    <lineage>
        <taxon>Eukaryota</taxon>
        <taxon>Metazoa</taxon>
        <taxon>Ecdysozoa</taxon>
        <taxon>Arthropoda</taxon>
        <taxon>Hexapoda</taxon>
        <taxon>Insecta</taxon>
        <taxon>Pterygota</taxon>
        <taxon>Neoptera</taxon>
        <taxon>Endopterygota</taxon>
        <taxon>Lepidoptera</taxon>
        <taxon>Glossata</taxon>
        <taxon>Ditrysia</taxon>
        <taxon>Tineoidea</taxon>
        <taxon>Psychidae</taxon>
        <taxon>Oiketicinae</taxon>
        <taxon>Eumeta</taxon>
    </lineage>
</organism>
<dbReference type="InterPro" id="IPR036691">
    <property type="entry name" value="Endo/exonu/phosph_ase_sf"/>
</dbReference>
<comment type="caution">
    <text evidence="2">The sequence shown here is derived from an EMBL/GenBank/DDBJ whole genome shotgun (WGS) entry which is preliminary data.</text>
</comment>
<accession>A0A4C1T0R6</accession>
<evidence type="ECO:0008006" key="4">
    <source>
        <dbReference type="Google" id="ProtNLM"/>
    </source>
</evidence>
<dbReference type="Proteomes" id="UP000299102">
    <property type="component" value="Unassembled WGS sequence"/>
</dbReference>